<name>A0ABR8WA17_9BACL</name>
<evidence type="ECO:0000256" key="5">
    <source>
        <dbReference type="PROSITE-ProRule" id="PRU01248"/>
    </source>
</evidence>
<dbReference type="InterPro" id="IPR013762">
    <property type="entry name" value="Integrase-like_cat_sf"/>
</dbReference>
<dbReference type="PANTHER" id="PTHR30349:SF64">
    <property type="entry name" value="PROPHAGE INTEGRASE INTD-RELATED"/>
    <property type="match status" value="1"/>
</dbReference>
<evidence type="ECO:0000256" key="1">
    <source>
        <dbReference type="ARBA" id="ARBA00008857"/>
    </source>
</evidence>
<evidence type="ECO:0000313" key="8">
    <source>
        <dbReference type="EMBL" id="MBD8013842.1"/>
    </source>
</evidence>
<keyword evidence="2" id="KW-0229">DNA integration</keyword>
<dbReference type="InterPro" id="IPR010998">
    <property type="entry name" value="Integrase_recombinase_N"/>
</dbReference>
<dbReference type="Proteomes" id="UP000658980">
    <property type="component" value="Unassembled WGS sequence"/>
</dbReference>
<dbReference type="SUPFAM" id="SSF56349">
    <property type="entry name" value="DNA breaking-rejoining enzymes"/>
    <property type="match status" value="1"/>
</dbReference>
<dbReference type="PROSITE" id="PS51898">
    <property type="entry name" value="TYR_RECOMBINASE"/>
    <property type="match status" value="1"/>
</dbReference>
<comment type="caution">
    <text evidence="8">The sequence shown here is derived from an EMBL/GenBank/DDBJ whole genome shotgun (WGS) entry which is preliminary data.</text>
</comment>
<reference evidence="8 9" key="1">
    <citation type="submission" date="2020-08" db="EMBL/GenBank/DDBJ databases">
        <title>A Genomic Blueprint of the Chicken Gut Microbiome.</title>
        <authorList>
            <person name="Gilroy R."/>
            <person name="Ravi A."/>
            <person name="Getino M."/>
            <person name="Pursley I."/>
            <person name="Horton D.L."/>
            <person name="Alikhan N.-F."/>
            <person name="Baker D."/>
            <person name="Gharbi K."/>
            <person name="Hall N."/>
            <person name="Watson M."/>
            <person name="Adriaenssens E.M."/>
            <person name="Foster-Nyarko E."/>
            <person name="Jarju S."/>
            <person name="Secka A."/>
            <person name="Antonio M."/>
            <person name="Oren A."/>
            <person name="Chaudhuri R."/>
            <person name="La Ragione R.M."/>
            <person name="Hildebrand F."/>
            <person name="Pallen M.J."/>
        </authorList>
    </citation>
    <scope>NUCLEOTIDE SEQUENCE [LARGE SCALE GENOMIC DNA]</scope>
    <source>
        <strain evidence="8 9">Sa1BUA13</strain>
    </source>
</reference>
<dbReference type="Gene3D" id="1.10.150.130">
    <property type="match status" value="1"/>
</dbReference>
<evidence type="ECO:0000256" key="3">
    <source>
        <dbReference type="ARBA" id="ARBA00023125"/>
    </source>
</evidence>
<keyword evidence="3 5" id="KW-0238">DNA-binding</keyword>
<comment type="similarity">
    <text evidence="1">Belongs to the 'phage' integrase family.</text>
</comment>
<organism evidence="8 9">
    <name type="scientific">Planococcus wigleyi</name>
    <dbReference type="NCBI Taxonomy" id="2762216"/>
    <lineage>
        <taxon>Bacteria</taxon>
        <taxon>Bacillati</taxon>
        <taxon>Bacillota</taxon>
        <taxon>Bacilli</taxon>
        <taxon>Bacillales</taxon>
        <taxon>Caryophanaceae</taxon>
        <taxon>Planococcus</taxon>
    </lineage>
</organism>
<dbReference type="InterPro" id="IPR050090">
    <property type="entry name" value="Tyrosine_recombinase_XerCD"/>
</dbReference>
<dbReference type="InterPro" id="IPR002104">
    <property type="entry name" value="Integrase_catalytic"/>
</dbReference>
<proteinExistence type="inferred from homology"/>
<evidence type="ECO:0000256" key="4">
    <source>
        <dbReference type="ARBA" id="ARBA00023172"/>
    </source>
</evidence>
<gene>
    <name evidence="8" type="ORF">H9630_03345</name>
</gene>
<dbReference type="Pfam" id="PF00589">
    <property type="entry name" value="Phage_integrase"/>
    <property type="match status" value="1"/>
</dbReference>
<dbReference type="CDD" id="cd01189">
    <property type="entry name" value="INT_ICEBs1_C_like"/>
    <property type="match status" value="1"/>
</dbReference>
<dbReference type="RefSeq" id="WP_191714055.1">
    <property type="nucleotide sequence ID" value="NZ_JACSPU010000001.1"/>
</dbReference>
<evidence type="ECO:0000256" key="2">
    <source>
        <dbReference type="ARBA" id="ARBA00022908"/>
    </source>
</evidence>
<protein>
    <submittedName>
        <fullName evidence="8">Site-specific integrase</fullName>
    </submittedName>
</protein>
<dbReference type="PANTHER" id="PTHR30349">
    <property type="entry name" value="PHAGE INTEGRASE-RELATED"/>
    <property type="match status" value="1"/>
</dbReference>
<dbReference type="Gene3D" id="1.10.443.10">
    <property type="entry name" value="Intergrase catalytic core"/>
    <property type="match status" value="1"/>
</dbReference>
<keyword evidence="4" id="KW-0233">DNA recombination</keyword>
<dbReference type="PROSITE" id="PS51900">
    <property type="entry name" value="CB"/>
    <property type="match status" value="1"/>
</dbReference>
<keyword evidence="9" id="KW-1185">Reference proteome</keyword>
<sequence>MKCRKLPNGKWECYAEGPRHPITNKRNPVRKQSDKKTVAMQKVKAALKELESGIDEKTANGILFSDFAKDWFAAYQLTGVKNNTLVSRTSSINLLNKYLGNLTIGRISHQTIQDVLTDLFRQEKSKSTIVHAKVTANFIFQHACKLNLRLDNPVRNTIVPKKRQTVEEIESTELKEKFFEQQELEQFLAATRTHGLIHDQEWFLLLAFTGMRVGELCALRWSDVSFEEKKIRITKTMESIKGYRSYQVTPPKTTDSIRTIDIDDNIVATLKQVKRKQAENKMKYQLQADEYHDQNYLFTRPKNGYPYSPRVLYKRCIRLCEKAGLTKIEGPHILRHTHVTMLTEAGVELHVIMERVGHVNAQTTRNIYTHISSHKKKEAADLLENRYGEIFKAYSGS</sequence>
<dbReference type="InterPro" id="IPR004107">
    <property type="entry name" value="Integrase_SAM-like_N"/>
</dbReference>
<dbReference type="EMBL" id="JACSPU010000001">
    <property type="protein sequence ID" value="MBD8013842.1"/>
    <property type="molecule type" value="Genomic_DNA"/>
</dbReference>
<feature type="domain" description="Core-binding (CB)" evidence="7">
    <location>
        <begin position="62"/>
        <end position="144"/>
    </location>
</feature>
<evidence type="ECO:0000313" key="9">
    <source>
        <dbReference type="Proteomes" id="UP000658980"/>
    </source>
</evidence>
<feature type="domain" description="Tyr recombinase" evidence="6">
    <location>
        <begin position="174"/>
        <end position="381"/>
    </location>
</feature>
<dbReference type="InterPro" id="IPR044068">
    <property type="entry name" value="CB"/>
</dbReference>
<evidence type="ECO:0000259" key="6">
    <source>
        <dbReference type="PROSITE" id="PS51898"/>
    </source>
</evidence>
<evidence type="ECO:0000259" key="7">
    <source>
        <dbReference type="PROSITE" id="PS51900"/>
    </source>
</evidence>
<accession>A0ABR8WA17</accession>
<dbReference type="InterPro" id="IPR011010">
    <property type="entry name" value="DNA_brk_join_enz"/>
</dbReference>
<dbReference type="Pfam" id="PF14659">
    <property type="entry name" value="Phage_int_SAM_3"/>
    <property type="match status" value="1"/>
</dbReference>